<dbReference type="Gene3D" id="3.30.750.24">
    <property type="entry name" value="STAS domain"/>
    <property type="match status" value="1"/>
</dbReference>
<evidence type="ECO:0000259" key="1">
    <source>
        <dbReference type="PROSITE" id="PS50801"/>
    </source>
</evidence>
<dbReference type="InterPro" id="IPR002645">
    <property type="entry name" value="STAS_dom"/>
</dbReference>
<reference evidence="3" key="1">
    <citation type="journal article" date="2019" name="Int. J. Syst. Evol. Microbiol.">
        <title>The Global Catalogue of Microorganisms (GCM) 10K type strain sequencing project: providing services to taxonomists for standard genome sequencing and annotation.</title>
        <authorList>
            <consortium name="The Broad Institute Genomics Platform"/>
            <consortium name="The Broad Institute Genome Sequencing Center for Infectious Disease"/>
            <person name="Wu L."/>
            <person name="Ma J."/>
        </authorList>
    </citation>
    <scope>NUCLEOTIDE SEQUENCE [LARGE SCALE GENOMIC DNA]</scope>
    <source>
        <strain evidence="3">JCM 11117</strain>
    </source>
</reference>
<name>A0ABP4A2P3_9PSEU</name>
<evidence type="ECO:0000313" key="2">
    <source>
        <dbReference type="EMBL" id="GAA0929932.1"/>
    </source>
</evidence>
<dbReference type="RefSeq" id="WP_343940706.1">
    <property type="nucleotide sequence ID" value="NZ_BAAAHP010000048.1"/>
</dbReference>
<sequence length="150" mass="16045">MSAALGSGLLQRQPVPMDLTVLVPVPRPVSTPERAELDVRLHAPTPDVVIVRVIGGLHRGGCAELVVRIGQQLHRARHVVLDLSSTGCLEPQLAHRLKVLHDTAVDRGTRLHIAAEDERVVEGLRRIDLADTVVCGTADAVLAYLATGNG</sequence>
<gene>
    <name evidence="2" type="ORF">GCM10009559_16950</name>
</gene>
<dbReference type="PROSITE" id="PS50801">
    <property type="entry name" value="STAS"/>
    <property type="match status" value="1"/>
</dbReference>
<comment type="caution">
    <text evidence="2">The sequence shown here is derived from an EMBL/GenBank/DDBJ whole genome shotgun (WGS) entry which is preliminary data.</text>
</comment>
<protein>
    <recommendedName>
        <fullName evidence="1">STAS domain-containing protein</fullName>
    </recommendedName>
</protein>
<organism evidence="2 3">
    <name type="scientific">Pseudonocardia zijingensis</name>
    <dbReference type="NCBI Taxonomy" id="153376"/>
    <lineage>
        <taxon>Bacteria</taxon>
        <taxon>Bacillati</taxon>
        <taxon>Actinomycetota</taxon>
        <taxon>Actinomycetes</taxon>
        <taxon>Pseudonocardiales</taxon>
        <taxon>Pseudonocardiaceae</taxon>
        <taxon>Pseudonocardia</taxon>
    </lineage>
</organism>
<dbReference type="EMBL" id="BAAAHP010000048">
    <property type="protein sequence ID" value="GAA0929932.1"/>
    <property type="molecule type" value="Genomic_DNA"/>
</dbReference>
<keyword evidence="3" id="KW-1185">Reference proteome</keyword>
<proteinExistence type="predicted"/>
<evidence type="ECO:0000313" key="3">
    <source>
        <dbReference type="Proteomes" id="UP001499967"/>
    </source>
</evidence>
<feature type="domain" description="STAS" evidence="1">
    <location>
        <begin position="46"/>
        <end position="150"/>
    </location>
</feature>
<accession>A0ABP4A2P3</accession>
<dbReference type="Proteomes" id="UP001499967">
    <property type="component" value="Unassembled WGS sequence"/>
</dbReference>
<dbReference type="InterPro" id="IPR036513">
    <property type="entry name" value="STAS_dom_sf"/>
</dbReference>
<dbReference type="SUPFAM" id="SSF52091">
    <property type="entry name" value="SpoIIaa-like"/>
    <property type="match status" value="1"/>
</dbReference>